<reference evidence="14" key="1">
    <citation type="journal article" date="2021" name="Sci. Adv.">
        <title>The American lobster genome reveals insights on longevity, neural, and immune adaptations.</title>
        <authorList>
            <person name="Polinski J.M."/>
            <person name="Zimin A.V."/>
            <person name="Clark K.F."/>
            <person name="Kohn A.B."/>
            <person name="Sadowski N."/>
            <person name="Timp W."/>
            <person name="Ptitsyn A."/>
            <person name="Khanna P."/>
            <person name="Romanova D.Y."/>
            <person name="Williams P."/>
            <person name="Greenwood S.J."/>
            <person name="Moroz L.L."/>
            <person name="Walt D.R."/>
            <person name="Bodnar A.G."/>
        </authorList>
    </citation>
    <scope>NUCLEOTIDE SEQUENCE</scope>
    <source>
        <strain evidence="14">GMGI-L3</strain>
    </source>
</reference>
<dbReference type="EMBL" id="JAHLQT010007588">
    <property type="protein sequence ID" value="KAG7174532.1"/>
    <property type="molecule type" value="Genomic_DNA"/>
</dbReference>
<dbReference type="FunFam" id="3.40.120.10:FF:000035">
    <property type="entry name" value="Pgm3p"/>
    <property type="match status" value="1"/>
</dbReference>
<dbReference type="GO" id="GO:0005634">
    <property type="term" value="C:nucleus"/>
    <property type="evidence" value="ECO:0007669"/>
    <property type="project" value="TreeGrafter"/>
</dbReference>
<evidence type="ECO:0000313" key="14">
    <source>
        <dbReference type="EMBL" id="KAG7174532.1"/>
    </source>
</evidence>
<evidence type="ECO:0000256" key="5">
    <source>
        <dbReference type="ARBA" id="ARBA00022526"/>
    </source>
</evidence>
<dbReference type="Pfam" id="PF02879">
    <property type="entry name" value="PGM_PMM_II"/>
    <property type="match status" value="1"/>
</dbReference>
<keyword evidence="10" id="KW-0119">Carbohydrate metabolism</keyword>
<sequence length="605" mass="67692">MSDLAIDTGNPELDKKAREWLKWDKNEKTLEEIKELTSHRDVATLKKLLLNRLLFGTAGLRGRMGAGYAQMNDLVIIQTSQGFGKYLTTVNPEAKTKGVVIGHDSRHNSHRFARLAAAAFLNAGVPVYLYGKIVPTPFVPFGINQLGAAAGVMVTASHNPKEDNGYKVYWENGAQIIPPHDTGIQKSIEENLVPWENAWDTERAMAHPEMSDPLEEISNKYFSMLASSMLDKDMNKASPLNFTVTSMHGVSHNYMVEAFSSCGFKPMIPVKEQMVPDPEFPTVKFPNPEEGKSALDLSFKTADENNSTVILANDPDADRLAVAEKQPSGQWKVLTGNEEGALFGWWAWFRSRQLTQHISPNDCYMVASTVSSKILRAIANKEGFHFVETLTGFKWMGNVSYDLLQKDKTVLFAFEEAIGFMNGSEVLDKDGVSAAMRLAEMATYLLKQNMTLTDKLHAIYKMYGYHTSNNSYYICHDQNVINKMFERMRNFTEPNTYPKSVGNGRFIIRDVRDLTTGYDSSQPNKQAVLPVSKSSQMITFSFANGCVLTLRTSGTEPKIKYYSEMCATPEQEDWAALKAELAELVEAVVQELMEPDKNGLIPRAD</sequence>
<evidence type="ECO:0000256" key="6">
    <source>
        <dbReference type="ARBA" id="ARBA00022553"/>
    </source>
</evidence>
<dbReference type="InterPro" id="IPR005845">
    <property type="entry name" value="A-D-PHexomutase_a/b/a-II"/>
</dbReference>
<accession>A0A8J5N7A7</accession>
<name>A0A8J5N7A7_HOMAM</name>
<dbReference type="FunFam" id="3.40.120.10:FF:000017">
    <property type="entry name" value="glucose 1,6-bisphosphate synthase"/>
    <property type="match status" value="1"/>
</dbReference>
<dbReference type="GO" id="GO:0006006">
    <property type="term" value="P:glucose metabolic process"/>
    <property type="evidence" value="ECO:0007669"/>
    <property type="project" value="UniProtKB-KW"/>
</dbReference>
<evidence type="ECO:0000256" key="2">
    <source>
        <dbReference type="ARBA" id="ARBA00004496"/>
    </source>
</evidence>
<dbReference type="Pfam" id="PF02880">
    <property type="entry name" value="PGM_PMM_III"/>
    <property type="match status" value="1"/>
</dbReference>
<keyword evidence="7" id="KW-0479">Metal-binding</keyword>
<keyword evidence="4" id="KW-0963">Cytoplasm</keyword>
<protein>
    <submittedName>
        <fullName evidence="14">Phosphoglucomutase-2-like</fullName>
    </submittedName>
</protein>
<keyword evidence="8" id="KW-0460">Magnesium</keyword>
<dbReference type="GO" id="GO:0000287">
    <property type="term" value="F:magnesium ion binding"/>
    <property type="evidence" value="ECO:0007669"/>
    <property type="project" value="InterPro"/>
</dbReference>
<dbReference type="InterPro" id="IPR005844">
    <property type="entry name" value="A-D-PHexomutase_a/b/a-I"/>
</dbReference>
<dbReference type="AlphaFoldDB" id="A0A8J5N7A7"/>
<evidence type="ECO:0000256" key="1">
    <source>
        <dbReference type="ARBA" id="ARBA00001946"/>
    </source>
</evidence>
<evidence type="ECO:0000259" key="12">
    <source>
        <dbReference type="Pfam" id="PF02879"/>
    </source>
</evidence>
<dbReference type="InterPro" id="IPR016066">
    <property type="entry name" value="A-D-PHexomutase_CS"/>
</dbReference>
<keyword evidence="9" id="KW-0413">Isomerase</keyword>
<keyword evidence="15" id="KW-1185">Reference proteome</keyword>
<comment type="cofactor">
    <cofactor evidence="1">
        <name>Mg(2+)</name>
        <dbReference type="ChEBI" id="CHEBI:18420"/>
    </cofactor>
</comment>
<evidence type="ECO:0000256" key="8">
    <source>
        <dbReference type="ARBA" id="ARBA00022842"/>
    </source>
</evidence>
<keyword evidence="5" id="KW-0313">Glucose metabolism</keyword>
<gene>
    <name evidence="14" type="primary">PGM2-L</name>
    <name evidence="14" type="ORF">Hamer_G016434</name>
</gene>
<comment type="subcellular location">
    <subcellularLocation>
        <location evidence="2">Cytoplasm</location>
    </subcellularLocation>
</comment>
<dbReference type="InterPro" id="IPR005846">
    <property type="entry name" value="A-D-PHexomutase_a/b/a-III"/>
</dbReference>
<dbReference type="CDD" id="cd05799">
    <property type="entry name" value="PGM2"/>
    <property type="match status" value="1"/>
</dbReference>
<comment type="caution">
    <text evidence="14">The sequence shown here is derived from an EMBL/GenBank/DDBJ whole genome shotgun (WGS) entry which is preliminary data.</text>
</comment>
<dbReference type="Proteomes" id="UP000747542">
    <property type="component" value="Unassembled WGS sequence"/>
</dbReference>
<evidence type="ECO:0000256" key="4">
    <source>
        <dbReference type="ARBA" id="ARBA00022490"/>
    </source>
</evidence>
<evidence type="ECO:0000256" key="7">
    <source>
        <dbReference type="ARBA" id="ARBA00022723"/>
    </source>
</evidence>
<feature type="domain" description="Alpha-D-phosphohexomutase alpha/beta/alpha" evidence="12">
    <location>
        <begin position="221"/>
        <end position="325"/>
    </location>
</feature>
<feature type="domain" description="Alpha-D-phosphohexomutase alpha/beta/alpha" evidence="11">
    <location>
        <begin position="53"/>
        <end position="191"/>
    </location>
</feature>
<evidence type="ECO:0000256" key="10">
    <source>
        <dbReference type="ARBA" id="ARBA00023277"/>
    </source>
</evidence>
<evidence type="ECO:0000259" key="13">
    <source>
        <dbReference type="Pfam" id="PF02880"/>
    </source>
</evidence>
<dbReference type="GO" id="GO:0005737">
    <property type="term" value="C:cytoplasm"/>
    <property type="evidence" value="ECO:0007669"/>
    <property type="project" value="UniProtKB-SubCell"/>
</dbReference>
<keyword evidence="6" id="KW-0597">Phosphoprotein</keyword>
<evidence type="ECO:0000313" key="15">
    <source>
        <dbReference type="Proteomes" id="UP000747542"/>
    </source>
</evidence>
<dbReference type="PANTHER" id="PTHR45745:SF1">
    <property type="entry name" value="PHOSPHOGLUCOMUTASE 2B-RELATED"/>
    <property type="match status" value="1"/>
</dbReference>
<dbReference type="PANTHER" id="PTHR45745">
    <property type="entry name" value="PHOSPHOMANNOMUTASE 45A"/>
    <property type="match status" value="1"/>
</dbReference>
<feature type="domain" description="Alpha-D-phosphohexomutase alpha/beta/alpha" evidence="13">
    <location>
        <begin position="358"/>
        <end position="463"/>
    </location>
</feature>
<comment type="similarity">
    <text evidence="3">Belongs to the phosphohexose mutase family.</text>
</comment>
<dbReference type="Pfam" id="PF02878">
    <property type="entry name" value="PGM_PMM_I"/>
    <property type="match status" value="1"/>
</dbReference>
<dbReference type="OrthoDB" id="8300170at2759"/>
<dbReference type="GO" id="GO:0008973">
    <property type="term" value="F:phosphopentomutase activity"/>
    <property type="evidence" value="ECO:0007669"/>
    <property type="project" value="TreeGrafter"/>
</dbReference>
<evidence type="ECO:0000256" key="3">
    <source>
        <dbReference type="ARBA" id="ARBA00010231"/>
    </source>
</evidence>
<dbReference type="PROSITE" id="PS00710">
    <property type="entry name" value="PGM_PMM"/>
    <property type="match status" value="1"/>
</dbReference>
<proteinExistence type="inferred from homology"/>
<organism evidence="14 15">
    <name type="scientific">Homarus americanus</name>
    <name type="common">American lobster</name>
    <dbReference type="NCBI Taxonomy" id="6706"/>
    <lineage>
        <taxon>Eukaryota</taxon>
        <taxon>Metazoa</taxon>
        <taxon>Ecdysozoa</taxon>
        <taxon>Arthropoda</taxon>
        <taxon>Crustacea</taxon>
        <taxon>Multicrustacea</taxon>
        <taxon>Malacostraca</taxon>
        <taxon>Eumalacostraca</taxon>
        <taxon>Eucarida</taxon>
        <taxon>Decapoda</taxon>
        <taxon>Pleocyemata</taxon>
        <taxon>Astacidea</taxon>
        <taxon>Nephropoidea</taxon>
        <taxon>Nephropidae</taxon>
        <taxon>Homarus</taxon>
    </lineage>
</organism>
<evidence type="ECO:0000256" key="9">
    <source>
        <dbReference type="ARBA" id="ARBA00023235"/>
    </source>
</evidence>
<evidence type="ECO:0000259" key="11">
    <source>
        <dbReference type="Pfam" id="PF02878"/>
    </source>
</evidence>
<dbReference type="GO" id="GO:0006166">
    <property type="term" value="P:purine ribonucleoside salvage"/>
    <property type="evidence" value="ECO:0007669"/>
    <property type="project" value="TreeGrafter"/>
</dbReference>